<dbReference type="STRING" id="671143.DAMO_1405"/>
<keyword evidence="1" id="KW-0812">Transmembrane</keyword>
<name>D5MFD4_METO1</name>
<dbReference type="SUPFAM" id="SSF52317">
    <property type="entry name" value="Class I glutamine amidotransferase-like"/>
    <property type="match status" value="1"/>
</dbReference>
<evidence type="ECO:0000313" key="2">
    <source>
        <dbReference type="EMBL" id="CBE68465.1"/>
    </source>
</evidence>
<proteinExistence type="predicted"/>
<accession>D5MFD4</accession>
<dbReference type="Proteomes" id="UP000006898">
    <property type="component" value="Chromosome"/>
</dbReference>
<feature type="transmembrane region" description="Helical" evidence="1">
    <location>
        <begin position="7"/>
        <end position="27"/>
    </location>
</feature>
<dbReference type="HOGENOM" id="CLU_1029293_0_0_0"/>
<dbReference type="EMBL" id="FP565575">
    <property type="protein sequence ID" value="CBE68465.1"/>
    <property type="molecule type" value="Genomic_DNA"/>
</dbReference>
<sequence>MRKLLKYFSSVSWLLVIGVAALLIWGLPGPRDLAAESGPMILSLGDDSYLTWSEVESGTGAVVKHELGESPLTAFSLVILSNVSYDSLPEAVRDGLTDYLALGGAVLVTGGKRSYGSGGYAGTALGDLLPLKPQRDDFGYNPYGPTILLQPNHQILQGVTFPPMGYFNELQLHSGAVEIAQYRKGSKAAFAGGGDPGGREIAGGGHRLMPLIAERSQGRGTILAIALDMASPLDKDIWKDRERFARNCIEYLLQRSGIQPPEGQASTIAE</sequence>
<reference evidence="2 3" key="1">
    <citation type="journal article" date="2010" name="Nature">
        <title>Nitrite-driven anaerobic methane oxidation by oxygenic bacteria.</title>
        <authorList>
            <person name="Ettwig K.F."/>
            <person name="Butler M.K."/>
            <person name="Le Paslier D."/>
            <person name="Pelletier E."/>
            <person name="Mangenot S."/>
            <person name="Kuypers M.M.M."/>
            <person name="Schreiber F."/>
            <person name="Dutilh B.E."/>
            <person name="Zedelius J."/>
            <person name="de Beer D."/>
            <person name="Gloerich J."/>
            <person name="Wessels H.J.C.T."/>
            <person name="van Allen T."/>
            <person name="Luesken F."/>
            <person name="Wu M."/>
            <person name="van de Pas-Schoonen K.T."/>
            <person name="Op den Camp H.J.M."/>
            <person name="Janssen-Megens E.M."/>
            <person name="Francoijs K-J."/>
            <person name="Stunnenberg H."/>
            <person name="Weissenbach J."/>
            <person name="Jetten M.S.M."/>
            <person name="Strous M."/>
        </authorList>
    </citation>
    <scope>NUCLEOTIDE SEQUENCE [LARGE SCALE GENOMIC DNA]</scope>
</reference>
<evidence type="ECO:0000313" key="3">
    <source>
        <dbReference type="Proteomes" id="UP000006898"/>
    </source>
</evidence>
<organism evidence="2 3">
    <name type="scientific">Methylomirabilis oxygeniifera</name>
    <dbReference type="NCBI Taxonomy" id="671143"/>
    <lineage>
        <taxon>Bacteria</taxon>
        <taxon>Candidatus Methylomirabilota</taxon>
        <taxon>Candidatus Methylomirabilia</taxon>
        <taxon>Candidatus Methylomirabilales</taxon>
        <taxon>Candidatus Methylomirabilaceae</taxon>
        <taxon>Candidatus Methylomirabilis</taxon>
    </lineage>
</organism>
<gene>
    <name evidence="2" type="ORF">DAMO_1405</name>
</gene>
<evidence type="ECO:0008006" key="4">
    <source>
        <dbReference type="Google" id="ProtNLM"/>
    </source>
</evidence>
<dbReference type="AlphaFoldDB" id="D5MFD4"/>
<protein>
    <recommendedName>
        <fullName evidence="4">Glutamine amidotransferase domain-containing protein</fullName>
    </recommendedName>
</protein>
<evidence type="ECO:0000256" key="1">
    <source>
        <dbReference type="SAM" id="Phobius"/>
    </source>
</evidence>
<dbReference type="KEGG" id="mox:DAMO_1405"/>
<dbReference type="eggNOG" id="COG5426">
    <property type="taxonomic scope" value="Bacteria"/>
</dbReference>
<dbReference type="InterPro" id="IPR029062">
    <property type="entry name" value="Class_I_gatase-like"/>
</dbReference>
<dbReference type="Gene3D" id="3.40.50.880">
    <property type="match status" value="1"/>
</dbReference>
<keyword evidence="1" id="KW-0472">Membrane</keyword>
<keyword evidence="1" id="KW-1133">Transmembrane helix</keyword>